<gene>
    <name evidence="1" type="ORF">HPLM_LOCUS18225</name>
</gene>
<proteinExistence type="predicted"/>
<protein>
    <submittedName>
        <fullName evidence="1 3">Uncharacterized protein</fullName>
    </submittedName>
</protein>
<reference evidence="1 2" key="2">
    <citation type="submission" date="2018-11" db="EMBL/GenBank/DDBJ databases">
        <authorList>
            <consortium name="Pathogen Informatics"/>
        </authorList>
    </citation>
    <scope>NUCLEOTIDE SEQUENCE [LARGE SCALE GENOMIC DNA]</scope>
    <source>
        <strain evidence="1 2">MHpl1</strain>
    </source>
</reference>
<organism evidence="3">
    <name type="scientific">Haemonchus placei</name>
    <name type="common">Barber's pole worm</name>
    <dbReference type="NCBI Taxonomy" id="6290"/>
    <lineage>
        <taxon>Eukaryota</taxon>
        <taxon>Metazoa</taxon>
        <taxon>Ecdysozoa</taxon>
        <taxon>Nematoda</taxon>
        <taxon>Chromadorea</taxon>
        <taxon>Rhabditida</taxon>
        <taxon>Rhabditina</taxon>
        <taxon>Rhabditomorpha</taxon>
        <taxon>Strongyloidea</taxon>
        <taxon>Trichostrongylidae</taxon>
        <taxon>Haemonchus</taxon>
    </lineage>
</organism>
<keyword evidence="2" id="KW-1185">Reference proteome</keyword>
<evidence type="ECO:0000313" key="1">
    <source>
        <dbReference type="EMBL" id="VDO69758.1"/>
    </source>
</evidence>
<evidence type="ECO:0000313" key="3">
    <source>
        <dbReference type="WBParaSite" id="HPLM_0001823301-mRNA-1"/>
    </source>
</evidence>
<dbReference type="AlphaFoldDB" id="A0A0N4X1M6"/>
<evidence type="ECO:0000313" key="2">
    <source>
        <dbReference type="Proteomes" id="UP000268014"/>
    </source>
</evidence>
<reference evidence="3" key="1">
    <citation type="submission" date="2017-02" db="UniProtKB">
        <authorList>
            <consortium name="WormBaseParasite"/>
        </authorList>
    </citation>
    <scope>IDENTIFICATION</scope>
</reference>
<dbReference type="Proteomes" id="UP000268014">
    <property type="component" value="Unassembled WGS sequence"/>
</dbReference>
<dbReference type="WBParaSite" id="HPLM_0001823301-mRNA-1">
    <property type="protein sequence ID" value="HPLM_0001823301-mRNA-1"/>
    <property type="gene ID" value="HPLM_0001823301"/>
</dbReference>
<sequence length="45" mass="5426">MRLMLSHQLKESCLVLLRLSVSFTHTVHLFYRDELELGVFYRGRM</sequence>
<accession>A0A0N4X1M6</accession>
<name>A0A0N4X1M6_HAEPC</name>
<dbReference type="EMBL" id="UZAF01020423">
    <property type="protein sequence ID" value="VDO69758.1"/>
    <property type="molecule type" value="Genomic_DNA"/>
</dbReference>